<dbReference type="AlphaFoldDB" id="A0A367S476"/>
<comment type="caution">
    <text evidence="1">The sequence shown here is derived from an EMBL/GenBank/DDBJ whole genome shotgun (WGS) entry which is preliminary data.</text>
</comment>
<name>A0A367S476_NOSPU</name>
<gene>
    <name evidence="1" type="ORF">A6769_36710</name>
</gene>
<evidence type="ECO:0000313" key="2">
    <source>
        <dbReference type="Proteomes" id="UP000252085"/>
    </source>
</evidence>
<reference evidence="1 2" key="1">
    <citation type="submission" date="2016-04" db="EMBL/GenBank/DDBJ databases">
        <authorList>
            <person name="Evans L.H."/>
            <person name="Alamgir A."/>
            <person name="Owens N."/>
            <person name="Weber N.D."/>
            <person name="Virtaneva K."/>
            <person name="Barbian K."/>
            <person name="Babar A."/>
            <person name="Rosenke K."/>
        </authorList>
    </citation>
    <scope>NUCLEOTIDE SEQUENCE [LARGE SCALE GENOMIC DNA]</scope>
    <source>
        <strain evidence="1">NIES-2108</strain>
    </source>
</reference>
<dbReference type="Proteomes" id="UP000252085">
    <property type="component" value="Unassembled WGS sequence"/>
</dbReference>
<sequence>MADNSYRISETDRKRILRLPDDIAALADRYPSELVNISDSWDEKPFPEGYIPRTIEVYTAEIEDAVISITDNVLVGYIPCPTEANPSSVTVVVDGDFAYIEIEGREIINHIGGAILPKINTNITELLQTIITGKKDD</sequence>
<proteinExistence type="predicted"/>
<accession>A0A367S476</accession>
<dbReference type="EMBL" id="LXQE01000002">
    <property type="protein sequence ID" value="RCJ42794.1"/>
    <property type="molecule type" value="Genomic_DNA"/>
</dbReference>
<protein>
    <submittedName>
        <fullName evidence="1">Uncharacterized protein</fullName>
    </submittedName>
</protein>
<organism evidence="1 2">
    <name type="scientific">Nostoc punctiforme NIES-2108</name>
    <dbReference type="NCBI Taxonomy" id="1356359"/>
    <lineage>
        <taxon>Bacteria</taxon>
        <taxon>Bacillati</taxon>
        <taxon>Cyanobacteriota</taxon>
        <taxon>Cyanophyceae</taxon>
        <taxon>Nostocales</taxon>
        <taxon>Nostocaceae</taxon>
        <taxon>Nostoc</taxon>
    </lineage>
</organism>
<evidence type="ECO:0000313" key="1">
    <source>
        <dbReference type="EMBL" id="RCJ42794.1"/>
    </source>
</evidence>